<sequence>MYNFLIYFKFELNNNLTSDINQIIFFLIELYKLFLLFSFCIENFTTLLNLLISIKYPSIIGKTDFINLIRKDLFQMLLLFKESNVLQIDFLFEAFVSLQLQNISNFFFFSTKSSTNREKSLKINKLSTNSKVQLQAFGKDSMIVSGEQRQQLIRFERSIV</sequence>
<accession>A0A8S1QK14</accession>
<proteinExistence type="predicted"/>
<comment type="caution">
    <text evidence="1">The sequence shown here is derived from an EMBL/GenBank/DDBJ whole genome shotgun (WGS) entry which is preliminary data.</text>
</comment>
<keyword evidence="2" id="KW-1185">Reference proteome</keyword>
<name>A0A8S1QK14_9CILI</name>
<organism evidence="1 2">
    <name type="scientific">Paramecium sonneborni</name>
    <dbReference type="NCBI Taxonomy" id="65129"/>
    <lineage>
        <taxon>Eukaryota</taxon>
        <taxon>Sar</taxon>
        <taxon>Alveolata</taxon>
        <taxon>Ciliophora</taxon>
        <taxon>Intramacronucleata</taxon>
        <taxon>Oligohymenophorea</taxon>
        <taxon>Peniculida</taxon>
        <taxon>Parameciidae</taxon>
        <taxon>Paramecium</taxon>
    </lineage>
</organism>
<evidence type="ECO:0000313" key="1">
    <source>
        <dbReference type="EMBL" id="CAD8115311.1"/>
    </source>
</evidence>
<dbReference type="EMBL" id="CAJJDN010000108">
    <property type="protein sequence ID" value="CAD8115311.1"/>
    <property type="molecule type" value="Genomic_DNA"/>
</dbReference>
<gene>
    <name evidence="1" type="ORF">PSON_ATCC_30995.1.T1080042</name>
</gene>
<dbReference type="OrthoDB" id="10613057at2759"/>
<evidence type="ECO:0000313" key="2">
    <source>
        <dbReference type="Proteomes" id="UP000692954"/>
    </source>
</evidence>
<dbReference type="Proteomes" id="UP000692954">
    <property type="component" value="Unassembled WGS sequence"/>
</dbReference>
<reference evidence="1" key="1">
    <citation type="submission" date="2021-01" db="EMBL/GenBank/DDBJ databases">
        <authorList>
            <consortium name="Genoscope - CEA"/>
            <person name="William W."/>
        </authorList>
    </citation>
    <scope>NUCLEOTIDE SEQUENCE</scope>
</reference>
<dbReference type="AlphaFoldDB" id="A0A8S1QK14"/>
<protein>
    <submittedName>
        <fullName evidence="1">Uncharacterized protein</fullName>
    </submittedName>
</protein>